<evidence type="ECO:0000256" key="4">
    <source>
        <dbReference type="ARBA" id="ARBA00022701"/>
    </source>
</evidence>
<dbReference type="GO" id="GO:0008017">
    <property type="term" value="F:microtubule binding"/>
    <property type="evidence" value="ECO:0007669"/>
    <property type="project" value="UniProtKB-ARBA"/>
</dbReference>
<dbReference type="FunFam" id="1.20.920.30:FF:000007">
    <property type="entry name" value="Dynein axonemal heavy chain 10"/>
    <property type="match status" value="1"/>
</dbReference>
<keyword evidence="17" id="KW-1185">Reference proteome</keyword>
<keyword evidence="11" id="KW-0505">Motor protein</keyword>
<dbReference type="Pfam" id="PF12781">
    <property type="entry name" value="AAA_9"/>
    <property type="match status" value="1"/>
</dbReference>
<dbReference type="Pfam" id="PF12775">
    <property type="entry name" value="AAA_7"/>
    <property type="match status" value="1"/>
</dbReference>
<dbReference type="FunFam" id="1.20.1270.280:FF:000005">
    <property type="entry name" value="Dynein axonemal heavy chain 10"/>
    <property type="match status" value="1"/>
</dbReference>
<dbReference type="Gene3D" id="1.20.1270.280">
    <property type="match status" value="1"/>
</dbReference>
<evidence type="ECO:0000256" key="12">
    <source>
        <dbReference type="ARBA" id="ARBA00023212"/>
    </source>
</evidence>
<dbReference type="InterPro" id="IPR024743">
    <property type="entry name" value="Dynein_HC_stalk"/>
</dbReference>
<comment type="similarity">
    <text evidence="2">Belongs to the dynein heavy chain family.</text>
</comment>
<dbReference type="Gene3D" id="1.10.472.130">
    <property type="match status" value="1"/>
</dbReference>
<dbReference type="EMBL" id="CVRI01000070">
    <property type="protein sequence ID" value="CRL07346.1"/>
    <property type="molecule type" value="Genomic_DNA"/>
</dbReference>
<dbReference type="GO" id="GO:0005524">
    <property type="term" value="F:ATP binding"/>
    <property type="evidence" value="ECO:0007669"/>
    <property type="project" value="UniProtKB-KW"/>
</dbReference>
<dbReference type="FunFam" id="3.40.50.300:FF:002141">
    <property type="entry name" value="Dynein heavy chain"/>
    <property type="match status" value="1"/>
</dbReference>
<name>A0A1J1J5S5_9DIPT</name>
<dbReference type="Pfam" id="PF12780">
    <property type="entry name" value="AAA_8"/>
    <property type="match status" value="1"/>
</dbReference>
<dbReference type="InterPro" id="IPR024317">
    <property type="entry name" value="Dynein_heavy_chain_D4_dom"/>
</dbReference>
<dbReference type="FunFam" id="3.40.50.300:FF:000049">
    <property type="entry name" value="Dynein, axonemal, heavy chain 5"/>
    <property type="match status" value="1"/>
</dbReference>
<dbReference type="Gene3D" id="1.20.920.20">
    <property type="match status" value="1"/>
</dbReference>
<evidence type="ECO:0000256" key="13">
    <source>
        <dbReference type="ARBA" id="ARBA00023273"/>
    </source>
</evidence>
<dbReference type="FunFam" id="3.20.180.20:FF:000001">
    <property type="entry name" value="Dynein axonemal heavy chain 5"/>
    <property type="match status" value="1"/>
</dbReference>
<feature type="domain" description="AAA+ ATPase" evidence="15">
    <location>
        <begin position="1123"/>
        <end position="1260"/>
    </location>
</feature>
<dbReference type="FunFam" id="1.20.58.1120:FF:000008">
    <property type="entry name" value="Dynein heavy chain 10, axonemal"/>
    <property type="match status" value="1"/>
</dbReference>
<dbReference type="Gene3D" id="6.10.140.1060">
    <property type="match status" value="1"/>
</dbReference>
<dbReference type="Pfam" id="PF12774">
    <property type="entry name" value="AAA_6"/>
    <property type="match status" value="1"/>
</dbReference>
<evidence type="ECO:0000259" key="15">
    <source>
        <dbReference type="SMART" id="SM00382"/>
    </source>
</evidence>
<dbReference type="FunFam" id="1.20.140.100:FF:000001">
    <property type="entry name" value="dynein heavy chain 17, axonemal"/>
    <property type="match status" value="1"/>
</dbReference>
<evidence type="ECO:0000256" key="9">
    <source>
        <dbReference type="ARBA" id="ARBA00023054"/>
    </source>
</evidence>
<gene>
    <name evidence="16" type="primary">putative Dynein heavy chain 10</name>
    <name evidence="16" type="ORF">CLUMA_CG020322</name>
</gene>
<feature type="domain" description="AAA+ ATPase" evidence="15">
    <location>
        <begin position="1402"/>
        <end position="1532"/>
    </location>
</feature>
<keyword evidence="13" id="KW-0966">Cell projection</keyword>
<dbReference type="Pfam" id="PF18198">
    <property type="entry name" value="AAA_lid_11"/>
    <property type="match status" value="1"/>
</dbReference>
<dbReference type="Gene3D" id="1.10.287.2620">
    <property type="match status" value="1"/>
</dbReference>
<dbReference type="InterPro" id="IPR013602">
    <property type="entry name" value="Dynein_heavy_linker"/>
</dbReference>
<dbReference type="GO" id="GO:0045505">
    <property type="term" value="F:dynein intermediate chain binding"/>
    <property type="evidence" value="ECO:0007669"/>
    <property type="project" value="InterPro"/>
</dbReference>
<dbReference type="Pfam" id="PF17857">
    <property type="entry name" value="AAA_lid_1"/>
    <property type="match status" value="1"/>
</dbReference>
<dbReference type="Pfam" id="PF08393">
    <property type="entry name" value="DHC_N2"/>
    <property type="match status" value="1"/>
</dbReference>
<dbReference type="SMART" id="SM00382">
    <property type="entry name" value="AAA"/>
    <property type="match status" value="3"/>
</dbReference>
<keyword evidence="10" id="KW-0969">Cilium</keyword>
<dbReference type="OrthoDB" id="7780585at2759"/>
<dbReference type="GO" id="GO:0036156">
    <property type="term" value="C:inner dynein arm"/>
    <property type="evidence" value="ECO:0007669"/>
    <property type="project" value="UniProtKB-ARBA"/>
</dbReference>
<dbReference type="GO" id="GO:0036159">
    <property type="term" value="P:inner dynein arm assembly"/>
    <property type="evidence" value="ECO:0007669"/>
    <property type="project" value="UniProtKB-ARBA"/>
</dbReference>
<dbReference type="InterPro" id="IPR042219">
    <property type="entry name" value="AAA_lid_11_sf"/>
</dbReference>
<dbReference type="GO" id="GO:0051959">
    <property type="term" value="F:dynein light intermediate chain binding"/>
    <property type="evidence" value="ECO:0007669"/>
    <property type="project" value="InterPro"/>
</dbReference>
<dbReference type="SUPFAM" id="SSF52540">
    <property type="entry name" value="P-loop containing nucleoside triphosphate hydrolases"/>
    <property type="match status" value="4"/>
</dbReference>
<dbReference type="FunFam" id="1.10.8.1220:FF:000001">
    <property type="entry name" value="Dynein axonemal heavy chain 5"/>
    <property type="match status" value="1"/>
</dbReference>
<evidence type="ECO:0000313" key="17">
    <source>
        <dbReference type="Proteomes" id="UP000183832"/>
    </source>
</evidence>
<dbReference type="GO" id="GO:0005874">
    <property type="term" value="C:microtubule"/>
    <property type="evidence" value="ECO:0007669"/>
    <property type="project" value="UniProtKB-KW"/>
</dbReference>
<dbReference type="InterPro" id="IPR043157">
    <property type="entry name" value="Dynein_AAA1S"/>
</dbReference>
<dbReference type="FunFam" id="3.10.490.20:FF:000006">
    <property type="entry name" value="Dynein axonemal heavy chain 10"/>
    <property type="match status" value="1"/>
</dbReference>
<dbReference type="FunFam" id="3.40.50.300:FF:000063">
    <property type="entry name" value="dynein heavy chain 6, axonemal"/>
    <property type="match status" value="1"/>
</dbReference>
<evidence type="ECO:0000256" key="7">
    <source>
        <dbReference type="ARBA" id="ARBA00022840"/>
    </source>
</evidence>
<dbReference type="FunFam" id="1.10.472.130:FF:000010">
    <property type="entry name" value="Dynein axonemal heavy chain 10"/>
    <property type="match status" value="1"/>
</dbReference>
<dbReference type="FunFam" id="1.10.8.710:FF:000001">
    <property type="entry name" value="Dynein axonemal heavy chain 2"/>
    <property type="match status" value="1"/>
</dbReference>
<reference evidence="16 17" key="1">
    <citation type="submission" date="2015-04" db="EMBL/GenBank/DDBJ databases">
        <authorList>
            <person name="Syromyatnikov M.Y."/>
            <person name="Popov V.N."/>
        </authorList>
    </citation>
    <scope>NUCLEOTIDE SEQUENCE [LARGE SCALE GENOMIC DNA]</scope>
</reference>
<dbReference type="Gene3D" id="1.20.58.1120">
    <property type="match status" value="1"/>
</dbReference>
<dbReference type="InterPro" id="IPR027417">
    <property type="entry name" value="P-loop_NTPase"/>
</dbReference>
<dbReference type="InterPro" id="IPR035699">
    <property type="entry name" value="AAA_6"/>
</dbReference>
<dbReference type="InterPro" id="IPR041228">
    <property type="entry name" value="Dynein_C"/>
</dbReference>
<proteinExistence type="inferred from homology"/>
<keyword evidence="8" id="KW-0243">Dynein</keyword>
<dbReference type="InterPro" id="IPR043160">
    <property type="entry name" value="Dynein_C_barrel"/>
</dbReference>
<evidence type="ECO:0000256" key="3">
    <source>
        <dbReference type="ARBA" id="ARBA00022490"/>
    </source>
</evidence>
<dbReference type="Gene3D" id="1.10.8.710">
    <property type="match status" value="1"/>
</dbReference>
<dbReference type="Gene3D" id="3.10.490.20">
    <property type="match status" value="1"/>
</dbReference>
<dbReference type="GO" id="GO:0003777">
    <property type="term" value="F:microtubule motor activity"/>
    <property type="evidence" value="ECO:0007669"/>
    <property type="project" value="UniProtKB-ARBA"/>
</dbReference>
<dbReference type="GO" id="GO:0097729">
    <property type="term" value="C:9+2 motile cilium"/>
    <property type="evidence" value="ECO:0007669"/>
    <property type="project" value="UniProtKB-ARBA"/>
</dbReference>
<dbReference type="Pfam" id="PF17852">
    <property type="entry name" value="Dynein_AAA_lid"/>
    <property type="match status" value="1"/>
</dbReference>
<evidence type="ECO:0000256" key="11">
    <source>
        <dbReference type="ARBA" id="ARBA00023175"/>
    </source>
</evidence>
<evidence type="ECO:0000256" key="2">
    <source>
        <dbReference type="ARBA" id="ARBA00008887"/>
    </source>
</evidence>
<dbReference type="Gene3D" id="3.20.180.20">
    <property type="entry name" value="Dynein heavy chain, N-terminal domain 2"/>
    <property type="match status" value="1"/>
</dbReference>
<dbReference type="PANTHER" id="PTHR22878:SF63">
    <property type="entry name" value="DYNEIN AXONEMAL HEAVY CHAIN 10"/>
    <property type="match status" value="1"/>
</dbReference>
<dbReference type="Proteomes" id="UP000183832">
    <property type="component" value="Unassembled WGS sequence"/>
</dbReference>
<dbReference type="InterPro" id="IPR026983">
    <property type="entry name" value="DHC"/>
</dbReference>
<dbReference type="STRING" id="568069.A0A1J1J5S5"/>
<evidence type="ECO:0000256" key="1">
    <source>
        <dbReference type="ARBA" id="ARBA00004430"/>
    </source>
</evidence>
<dbReference type="Pfam" id="PF12777">
    <property type="entry name" value="MT"/>
    <property type="match status" value="1"/>
</dbReference>
<dbReference type="InterPro" id="IPR042222">
    <property type="entry name" value="Dynein_2_N"/>
</dbReference>
<protein>
    <submittedName>
        <fullName evidence="16">CLUMA_CG020322, isoform A</fullName>
    </submittedName>
</protein>
<comment type="subcellular location">
    <subcellularLocation>
        <location evidence="1">Cytoplasm</location>
        <location evidence="1">Cytoskeleton</location>
        <location evidence="1">Cilium axoneme</location>
    </subcellularLocation>
</comment>
<dbReference type="Pfam" id="PF18199">
    <property type="entry name" value="Dynein_C"/>
    <property type="match status" value="1"/>
</dbReference>
<evidence type="ECO:0000256" key="8">
    <source>
        <dbReference type="ARBA" id="ARBA00023017"/>
    </source>
</evidence>
<dbReference type="Gene3D" id="3.40.50.300">
    <property type="entry name" value="P-loop containing nucleotide triphosphate hydrolases"/>
    <property type="match status" value="4"/>
</dbReference>
<evidence type="ECO:0000313" key="16">
    <source>
        <dbReference type="EMBL" id="CRL07346.1"/>
    </source>
</evidence>
<evidence type="ECO:0000256" key="5">
    <source>
        <dbReference type="ARBA" id="ARBA00022737"/>
    </source>
</evidence>
<evidence type="ECO:0000256" key="10">
    <source>
        <dbReference type="ARBA" id="ARBA00023069"/>
    </source>
</evidence>
<sequence length="3574" mass="411331">MIEGQQFEFLGLTLNPVIRMAIMRKIHFLRDKLYDAESTIQAGLGRYTWQTLNIQHFCEKCEKLLKSLSAIVVQIGIMGKKIRSKVNNVESFSLFSNDMSVAKKKGLSDEKLPLTLNNCSSKLGKSSETPDDDLNNFEKRRKKSVRIVESDDSIKPCLEFFKSLELDRNDKTNKLQKLYNSIGPSMIKLESLILGSFTGESEKMSFYYIYWEKELFSTLMRFTLRNLQEFCDKLKCSNVIFEVDAVLAAPEIIMKPTANEIYNIMVHSVKDFLERLKAFRRWMSETAKSCPPTKLDNNETYVFSFYEDIVQIPKVCELVMNLQQTIQNSISDVQSYLSRWHKYKSLWMNDKNVVCDKYLNRGISLVRLDEKFIFFTQIINDLENVKPYHDMKSIRINLRPLIHAIIEHAVEWRNTLGNMLSDRTSVEMVAMNSEFKFPYGDMLMAFHLEKRWKKLFSSALYRSKTLHSTKVKFSQMTANDIEKFKQELDEFVNKFEIEGPGVEEDMDKGQKLMQIYAVEFEKLEAVRSEMVNAEKLFDIEVTDYGRYLNVKGEFEQMQVIYKLYQAQKTARQTWGKTLWVNLNTQALTDGIDNYIKDFRKLPKPIRQMSIAGVLEQIMKQFKNVVPLLASLKHDALRERHWKKLMMKTGQSFDMSPDRFSLDNMFSMKLHKYQEIVEEIVMNANKELSIEQGVKEIATLWETIKFSVIRHTMGNNIDRGFILGPTDEITLILEDNSMNLQSMSASPFIGPFMSTVLKWEKCLTLVSEIIEEWLATQRKWLYLEGIFVCGDIRDQLPDEAKSFDDIDTAFRRLMKETAEKLLVIDICIVDERLSNIRTLNTNLDRCQKSLNNYLDIKRRIFPRFYFISTEELLSILGSSRKDCVQEHMIKMFDNIKSLTFASPSSGGQVVTAMNSVEGEIMQFKNQVSTDGNVEDWMNAVLSEMRYSNRYITKKAIFDYGKNKEMSRPDWTMMYQGMVCLAANQVWWTSEVEEVFQKVAKGNKRAMKEYLESQNKQIDDLVKKVRENLTMNDRTKFKTIATIDVHARDIIETFVRDSVLDAQEFGWESQLRFYWMKDIDNLYVVQCTGKFEYGYEYMGLNGRLVITPLTDRIYLTITQALVMKLGGAPAGPAGTGKTETTKDLAKAMALLCMVTNCGEGMDNRAVGTILAGLSQCGAWGCFDEFNRIDLSVLSVISSQLQTIRSALLANKEKFMFEGQEISLDSKVGVFITMNPGYAGRTELPESIKALFRPVTCIMPDLELICLISLFSDGFLTAKVLAKKMTVLYKLAREQLSKQYHYDWGLRSLNSVLRMAGVAKRQTPEASESVVLMRVLRDMNFPKFIFEDVPLFLGLLKDLFPGVECPRVGYPELNETVKKILQQNGFILLLDQVDKVVQMYETMLTRHCTMVVGPTGGGKSVVINTLVKAQTAMGITTKCVTLNPKACSVIELYGYLDLESRDWLDGLFSNIFREMNRNTGDDVNVRSYVCFDGDVDALWIENMNSVMDDNRLLTLANGERIRLDPRCALLFEVGNLEYASPATVSRAGMVYVDPKNLGYEPYWQRYIGTRREHEREKFHDLYERLVPELMEFVHEGIDGTSQTFEPLKTIVMQSELNMLTQLCKMLDAILPHTENDKIIYDDEVIECAFVESLYCSFGASLIDDSRTRFDIFMKKLNPLMTVQDSIDKPANTTQCPSSKETLYEYFFDLERREWIAWDWLVPEYIHNPTIKFSDILVPTVDTLRTNWILSLMNELKHPVVLVGETGTSKTAIISNFLRNINPDRYIVLNINFSSRTTSLDVQRTIEAAVEKRTKNVFGPPVGKKLIAFVDDMNMPKVDNYGTQQPIALLKLFVECGGMYDRGKDLNWKFFRDVSFITAMGKAGGGRNEVDPRFISKFAVFNLQFPLNSTLKHIYGSILKGHLLKFANTVQAVADVIVEMTLDLFKIATIELPPTPSKFHYIFNLKDLSRIYGGISMIQPQNFEEPRQLARVWRNEFTRVFCDRLIFEDDIALLHNRMNELVQKNFQKPAQRSRPTTISFRAEKVEKKDSLSDMPADQFIMRDPLLFGDYRHGVVDDEARIYEDLLDFTAVMHLFREIMDEYNDRHGNMDLVLFDDCLDHLTRVHRVLRIHKGHVMLIGVGGCGKHSVARLAAFAARCEVFEIKLSRGYNETSFKEDLKILFNNLMTKSTIFLFSSAQIAEEGFLEFINNILTIGTVPALFTDEEKDTIIGNCRDAAKEAGYSVSKDSVWKYFTDKCSENLHVVLSMSPSGDSLRNRCRSFPGLVGNTTIDWIFPWPKQALKSVARGYISENRKIPDIYKEPINDHVVHVHESLRHYTQEYATILRRRNYVTPKHYLDYVTTYVRLLDEKISYITKQMSRYSDGVRKIEDASSQIDLLRVEVEKTKTEATKAAKVCNDVVYDIESSTEKVMKKKKEATEKSTEVELNRKQITVEQEEAEEALRQALPDLENARTALDTLQKKDITEIRSFANPPEPVQIICECVAILKGLKDISWKTAKGMLAETNFLKSLQEMNCDLITVKQVTSCRAHMKKTTKMDEMKTISKAGYGLLKFVQAVLKYCDTYRIVKPKQDRVEFLQNDLEEKAKILEYLRLEVESLEKELDGLNTKYKESLALRQKFSDQLEVSEKRLNAADRLVTGLLSEKIRWSEELKILNVDKENIIGTCLLSASFMAYAGPFSWDFRKVMIKDWLDDLISHGVPVTTPYHIEESLSNNVEISTWSSEGLPPDELSVQNGILTTRSSRFSLCIDPQQQALTWIKKREFHNNLKVLSFNDSDFLKHLELAMKFGTPVLFQDVDDYIDPVIGNILEKNFRIVSGQRFVLLGDKEVDVDDNFRLYLTTKIANPSLDPSVYAKALVINYAVTVDGLVDQLLSVVVREERPDLEEQREMLIEETSINKSLLSTLENSLLRELSNSTGNMLDNEDLIHTLENSKLKAAEVAGKLELAAATSLDIDMTRSEYRPVSQRGAHLFFVLADLGVISPMYQYSLASYLIVFKMALRKALPDFELEQRLFNILTTLTKNVYDYGCKGIFEKHKLLYSFQLTAKLQQSVGKLTQQEIDFFIKGSVTLEKSEKVCPVKWLNDKGWQDLLQLSKDFPDDFGSLPDHFCDNHEEWKIWYDLDAPERVECPGNFTKGLSSFSKIMLLRCFRQDRIYLAINSYVTEIMGEEFVTPPVMYGGRVIDDFDRRIVRVYMDEYMGDFLFDTFQPFHFYHDDSVDYRIPIAQQREEFIDATDSLPFANTPEVFGLHPNAEINYYGEATRQIWNHLIELQPQTGSAYGGISRDQFIDNIAVEILKKLPAPFEIWRIKKSFAMNVTPTLIVLLQELERFNRLLERMLSTLKLLRKALAGEIGMDLTIEEISNALFTGQLPNDWRRLAPETCKSLPNWLDHLSHRAVQYRYWSSSGEPLVMWLSGLAIPESFLTALVQMACRKNNWPLDRSTLFTIVSDFADPDDVEERPESGCYAHGMFLEGARWNLKNKCLEKSLPKVLIEPLPILSIQPIEAHRLKLQNTFRTPVYTTSKRRNAMGIGLVFEADLGTEEHVNRWILQGVCLTLNDD</sequence>
<dbReference type="FunFam" id="1.20.920.20:FF:000001">
    <property type="entry name" value="dynein heavy chain 2, axonemal"/>
    <property type="match status" value="1"/>
</dbReference>
<keyword evidence="6" id="KW-0547">Nucleotide-binding</keyword>
<keyword evidence="3" id="KW-0963">Cytoplasm</keyword>
<dbReference type="Gene3D" id="1.20.140.100">
    <property type="entry name" value="Dynein heavy chain, N-terminal domain 2"/>
    <property type="match status" value="1"/>
</dbReference>
<organism evidence="16 17">
    <name type="scientific">Clunio marinus</name>
    <dbReference type="NCBI Taxonomy" id="568069"/>
    <lineage>
        <taxon>Eukaryota</taxon>
        <taxon>Metazoa</taxon>
        <taxon>Ecdysozoa</taxon>
        <taxon>Arthropoda</taxon>
        <taxon>Hexapoda</taxon>
        <taxon>Insecta</taxon>
        <taxon>Pterygota</taxon>
        <taxon>Neoptera</taxon>
        <taxon>Endopterygota</taxon>
        <taxon>Diptera</taxon>
        <taxon>Nematocera</taxon>
        <taxon>Chironomoidea</taxon>
        <taxon>Chironomidae</taxon>
        <taxon>Clunio</taxon>
    </lineage>
</organism>
<keyword evidence="5" id="KW-0677">Repeat</keyword>
<dbReference type="GO" id="GO:0060294">
    <property type="term" value="P:cilium movement involved in cell motility"/>
    <property type="evidence" value="ECO:0007669"/>
    <property type="project" value="UniProtKB-ARBA"/>
</dbReference>
<evidence type="ECO:0000256" key="6">
    <source>
        <dbReference type="ARBA" id="ARBA00022741"/>
    </source>
</evidence>
<feature type="coiled-coil region" evidence="14">
    <location>
        <begin position="2590"/>
        <end position="2631"/>
    </location>
</feature>
<dbReference type="Gene3D" id="1.20.920.30">
    <property type="match status" value="1"/>
</dbReference>
<dbReference type="InterPro" id="IPR042228">
    <property type="entry name" value="Dynein_linker_3"/>
</dbReference>
<dbReference type="Gene3D" id="1.10.8.720">
    <property type="entry name" value="Region D6 of dynein motor"/>
    <property type="match status" value="1"/>
</dbReference>
<keyword evidence="4" id="KW-0493">Microtubule</keyword>
<dbReference type="Gene3D" id="1.10.8.1220">
    <property type="match status" value="1"/>
</dbReference>
<dbReference type="InterPro" id="IPR035706">
    <property type="entry name" value="AAA_9"/>
</dbReference>
<evidence type="ECO:0000256" key="14">
    <source>
        <dbReference type="SAM" id="Coils"/>
    </source>
</evidence>
<keyword evidence="9 14" id="KW-0175">Coiled coil</keyword>
<feature type="domain" description="AAA+ ATPase" evidence="15">
    <location>
        <begin position="1752"/>
        <end position="1902"/>
    </location>
</feature>
<keyword evidence="7" id="KW-0067">ATP-binding</keyword>
<accession>A0A1J1J5S5</accession>
<keyword evidence="12" id="KW-0206">Cytoskeleton</keyword>
<dbReference type="PANTHER" id="PTHR22878">
    <property type="entry name" value="DYNEIN HEAVY CHAIN 6, AXONEMAL-LIKE-RELATED"/>
    <property type="match status" value="1"/>
</dbReference>
<dbReference type="InterPro" id="IPR041589">
    <property type="entry name" value="DNAH3_AAA_lid_1"/>
</dbReference>
<dbReference type="FunFam" id="1.10.287.2620:FF:000002">
    <property type="entry name" value="Dynein heavy chain 2, axonemal"/>
    <property type="match status" value="1"/>
</dbReference>
<dbReference type="InterPro" id="IPR041466">
    <property type="entry name" value="Dynein_AAA5_ext"/>
</dbReference>
<dbReference type="InterPro" id="IPR041658">
    <property type="entry name" value="AAA_lid_11"/>
</dbReference>
<dbReference type="InterPro" id="IPR003593">
    <property type="entry name" value="AAA+_ATPase"/>
</dbReference>